<dbReference type="STRING" id="1391653.AKJ08_1674"/>
<sequence length="537" mass="58803">MRGIVTPVKVGLLVVLGIVAFFIFFSLIREHVSSRQAYEYWAAFSDASGLAPKSEVRVAGVQVGKVVRIELVEGKARVFFNVRKDIPIYPNAVVAKRSTSILGDYLLDLTPGSAQPAAPRAENKRRYPHAQARAMPSVPDPPPATSGLEPLPPGSEIQNVQEAVSMEQVFDTLGEVAGDIQSVTKSVRDLVEGEKGTIREIIANIAQVSQTLNATATRSSRQLDVVLRNAEAITADVRSITDAHKEDVSVIITNVRVITEQARDVVASIHAVIGKNPEALEEAGGIQNSLANLNATLANLESITRRIDKGEGTLGKLVSDKELGEKVDSAVTNAANYVNKLSRLQVELVLRSEYLFRAQEAKTYFGVRLMPAPDKYFLLELVDDPIGHISRETVVRTPPGQLEQANQEIRTTSDRLKFTVEFAKRSAFATFRFGLIESTGGVGLDLHFLNDHLMFRVDVFDFTNPESEFPRVRAYANLIFLDHLYVSAGMDDVANSPYFEALTGRFRAGREAIAGGGLFFTDDDLKLLFSSFVSAVP</sequence>
<accession>A0A0K1PCR2</accession>
<dbReference type="PATRIC" id="fig|1391653.3.peg.1756"/>
<dbReference type="InterPro" id="IPR052336">
    <property type="entry name" value="MlaD_Phospholipid_Transporter"/>
</dbReference>
<dbReference type="EMBL" id="CP012332">
    <property type="protein sequence ID" value="AKU91287.1"/>
    <property type="molecule type" value="Genomic_DNA"/>
</dbReference>
<dbReference type="RefSeq" id="WP_050725618.1">
    <property type="nucleotide sequence ID" value="NZ_CP012332.1"/>
</dbReference>
<feature type="transmembrane region" description="Helical" evidence="2">
    <location>
        <begin position="12"/>
        <end position="28"/>
    </location>
</feature>
<dbReference type="Proteomes" id="UP000055590">
    <property type="component" value="Chromosome"/>
</dbReference>
<keyword evidence="2" id="KW-0472">Membrane</keyword>
<reference evidence="4 5" key="1">
    <citation type="submission" date="2015-08" db="EMBL/GenBank/DDBJ databases">
        <authorList>
            <person name="Babu N.S."/>
            <person name="Beckwith C.J."/>
            <person name="Beseler K.G."/>
            <person name="Brison A."/>
            <person name="Carone J.V."/>
            <person name="Caskin T.P."/>
            <person name="Diamond M."/>
            <person name="Durham M.E."/>
            <person name="Foxe J.M."/>
            <person name="Go M."/>
            <person name="Henderson B.A."/>
            <person name="Jones I.B."/>
            <person name="McGettigan J.A."/>
            <person name="Micheletti S.J."/>
            <person name="Nasrallah M.E."/>
            <person name="Ortiz D."/>
            <person name="Piller C.R."/>
            <person name="Privatt S.R."/>
            <person name="Schneider S.L."/>
            <person name="Sharp S."/>
            <person name="Smith T.C."/>
            <person name="Stanton J.D."/>
            <person name="Ullery H.E."/>
            <person name="Wilson R.J."/>
            <person name="Serrano M.G."/>
            <person name="Buck G."/>
            <person name="Lee V."/>
            <person name="Wang Y."/>
            <person name="Carvalho R."/>
            <person name="Voegtly L."/>
            <person name="Shi R."/>
            <person name="Duckworth R."/>
            <person name="Johnson A."/>
            <person name="Loviza R."/>
            <person name="Walstead R."/>
            <person name="Shah Z."/>
            <person name="Kiflezghi M."/>
            <person name="Wade K."/>
            <person name="Ball S.L."/>
            <person name="Bradley K.W."/>
            <person name="Asai D.J."/>
            <person name="Bowman C.A."/>
            <person name="Russell D.A."/>
            <person name="Pope W.H."/>
            <person name="Jacobs-Sera D."/>
            <person name="Hendrix R.W."/>
            <person name="Hatfull G.F."/>
        </authorList>
    </citation>
    <scope>NUCLEOTIDE SEQUENCE [LARGE SCALE GENOMIC DNA]</scope>
    <source>
        <strain evidence="4 5">DSM 27710</strain>
    </source>
</reference>
<evidence type="ECO:0000313" key="5">
    <source>
        <dbReference type="Proteomes" id="UP000055590"/>
    </source>
</evidence>
<organism evidence="4 5">
    <name type="scientific">Vulgatibacter incomptus</name>
    <dbReference type="NCBI Taxonomy" id="1391653"/>
    <lineage>
        <taxon>Bacteria</taxon>
        <taxon>Pseudomonadati</taxon>
        <taxon>Myxococcota</taxon>
        <taxon>Myxococcia</taxon>
        <taxon>Myxococcales</taxon>
        <taxon>Cystobacterineae</taxon>
        <taxon>Vulgatibacteraceae</taxon>
        <taxon>Vulgatibacter</taxon>
    </lineage>
</organism>
<dbReference type="Pfam" id="PF02470">
    <property type="entry name" value="MlaD"/>
    <property type="match status" value="1"/>
</dbReference>
<feature type="region of interest" description="Disordered" evidence="1">
    <location>
        <begin position="113"/>
        <end position="151"/>
    </location>
</feature>
<evidence type="ECO:0000259" key="3">
    <source>
        <dbReference type="Pfam" id="PF02470"/>
    </source>
</evidence>
<keyword evidence="5" id="KW-1185">Reference proteome</keyword>
<keyword evidence="2" id="KW-1133">Transmembrane helix</keyword>
<dbReference type="PANTHER" id="PTHR33371:SF4">
    <property type="entry name" value="INTERMEMBRANE PHOSPHOLIPID TRANSPORT SYSTEM BINDING PROTEIN MLAD"/>
    <property type="match status" value="1"/>
</dbReference>
<feature type="domain" description="Mce/MlaD" evidence="3">
    <location>
        <begin position="37"/>
        <end position="112"/>
    </location>
</feature>
<proteinExistence type="predicted"/>
<name>A0A0K1PCR2_9BACT</name>
<dbReference type="PANTHER" id="PTHR33371">
    <property type="entry name" value="INTERMEMBRANE PHOSPHOLIPID TRANSPORT SYSTEM BINDING PROTEIN MLAD-RELATED"/>
    <property type="match status" value="1"/>
</dbReference>
<evidence type="ECO:0000256" key="2">
    <source>
        <dbReference type="SAM" id="Phobius"/>
    </source>
</evidence>
<dbReference type="KEGG" id="vin:AKJ08_1674"/>
<dbReference type="OrthoDB" id="9788420at2"/>
<protein>
    <submittedName>
        <fullName evidence="4">Mammalian cell entry related domain protein</fullName>
    </submittedName>
</protein>
<evidence type="ECO:0000313" key="4">
    <source>
        <dbReference type="EMBL" id="AKU91287.1"/>
    </source>
</evidence>
<keyword evidence="2" id="KW-0812">Transmembrane</keyword>
<dbReference type="InterPro" id="IPR003399">
    <property type="entry name" value="Mce/MlaD"/>
</dbReference>
<evidence type="ECO:0000256" key="1">
    <source>
        <dbReference type="SAM" id="MobiDB-lite"/>
    </source>
</evidence>
<dbReference type="AlphaFoldDB" id="A0A0K1PCR2"/>
<gene>
    <name evidence="4" type="ORF">AKJ08_1674</name>
</gene>